<sequence>MSAGLSAVGDFLTTIANLGRIVFTVLSAANTHGASLFATLSALTGSMLAFLRSAEGTVALQQFFGGLNAAASGLLTLLQAVGRAFASDTVPAVGQLGASLGQAFTLLAAGAKPAAEILAVLAPLAGVAAQALASVLVPALGAVSGIAAELAPVVGELVQELVGGALADGIRELTPDLLELARAAKPLVAAIGRLLVQAVRTAVPALSALLEALTPSLPSWAARSFRPSKRRCRWSRYWPRSGPTS</sequence>
<dbReference type="RefSeq" id="WP_189255602.1">
    <property type="nucleotide sequence ID" value="NZ_BMRE01000019.1"/>
</dbReference>
<comment type="caution">
    <text evidence="1">The sequence shown here is derived from an EMBL/GenBank/DDBJ whole genome shotgun (WGS) entry which is preliminary data.</text>
</comment>
<evidence type="ECO:0000313" key="1">
    <source>
        <dbReference type="EMBL" id="GGU46841.1"/>
    </source>
</evidence>
<name>A0ABQ2UPA1_9PSEU</name>
<protein>
    <recommendedName>
        <fullName evidence="3">Phage-related protein</fullName>
    </recommendedName>
</protein>
<evidence type="ECO:0008006" key="3">
    <source>
        <dbReference type="Google" id="ProtNLM"/>
    </source>
</evidence>
<keyword evidence="2" id="KW-1185">Reference proteome</keyword>
<evidence type="ECO:0000313" key="2">
    <source>
        <dbReference type="Proteomes" id="UP000649573"/>
    </source>
</evidence>
<proteinExistence type="predicted"/>
<organism evidence="1 2">
    <name type="scientific">Lentzea flava</name>
    <dbReference type="NCBI Taxonomy" id="103732"/>
    <lineage>
        <taxon>Bacteria</taxon>
        <taxon>Bacillati</taxon>
        <taxon>Actinomycetota</taxon>
        <taxon>Actinomycetes</taxon>
        <taxon>Pseudonocardiales</taxon>
        <taxon>Pseudonocardiaceae</taxon>
        <taxon>Lentzea</taxon>
    </lineage>
</organism>
<gene>
    <name evidence="1" type="ORF">GCM10010178_44090</name>
</gene>
<accession>A0ABQ2UPA1</accession>
<dbReference type="Proteomes" id="UP000649573">
    <property type="component" value="Unassembled WGS sequence"/>
</dbReference>
<dbReference type="EMBL" id="BMRE01000019">
    <property type="protein sequence ID" value="GGU46841.1"/>
    <property type="molecule type" value="Genomic_DNA"/>
</dbReference>
<reference evidence="2" key="1">
    <citation type="journal article" date="2019" name="Int. J. Syst. Evol. Microbiol.">
        <title>The Global Catalogue of Microorganisms (GCM) 10K type strain sequencing project: providing services to taxonomists for standard genome sequencing and annotation.</title>
        <authorList>
            <consortium name="The Broad Institute Genomics Platform"/>
            <consortium name="The Broad Institute Genome Sequencing Center for Infectious Disease"/>
            <person name="Wu L."/>
            <person name="Ma J."/>
        </authorList>
    </citation>
    <scope>NUCLEOTIDE SEQUENCE [LARGE SCALE GENOMIC DNA]</scope>
    <source>
        <strain evidence="2">JCM 3296</strain>
    </source>
</reference>